<dbReference type="OrthoDB" id="341259at2759"/>
<name>A0A836CHI4_9STRA</name>
<dbReference type="Pfam" id="PF00078">
    <property type="entry name" value="RVT_1"/>
    <property type="match status" value="1"/>
</dbReference>
<gene>
    <name evidence="7" type="ORF">JKP88DRAFT_289289</name>
</gene>
<evidence type="ECO:0000256" key="4">
    <source>
        <dbReference type="SAM" id="Coils"/>
    </source>
</evidence>
<keyword evidence="4" id="KW-0175">Coiled coil</keyword>
<evidence type="ECO:0000313" key="7">
    <source>
        <dbReference type="EMBL" id="KAG5185423.1"/>
    </source>
</evidence>
<feature type="region of interest" description="Disordered" evidence="5">
    <location>
        <begin position="634"/>
        <end position="653"/>
    </location>
</feature>
<evidence type="ECO:0000256" key="3">
    <source>
        <dbReference type="PROSITE-ProRule" id="PRU00023"/>
    </source>
</evidence>
<accession>A0A836CHI4</accession>
<feature type="repeat" description="ANK" evidence="3">
    <location>
        <begin position="653"/>
        <end position="686"/>
    </location>
</feature>
<evidence type="ECO:0000259" key="6">
    <source>
        <dbReference type="PROSITE" id="PS50878"/>
    </source>
</evidence>
<feature type="region of interest" description="Disordered" evidence="5">
    <location>
        <begin position="604"/>
        <end position="628"/>
    </location>
</feature>
<reference evidence="7" key="1">
    <citation type="submission" date="2021-02" db="EMBL/GenBank/DDBJ databases">
        <title>First Annotated Genome of the Yellow-green Alga Tribonema minus.</title>
        <authorList>
            <person name="Mahan K.M."/>
        </authorList>
    </citation>
    <scope>NUCLEOTIDE SEQUENCE</scope>
    <source>
        <strain evidence="7">UTEX B ZZ1240</strain>
    </source>
</reference>
<dbReference type="SMART" id="SM00248">
    <property type="entry name" value="ANK"/>
    <property type="match status" value="3"/>
</dbReference>
<dbReference type="AlphaFoldDB" id="A0A836CHI4"/>
<keyword evidence="8" id="KW-1185">Reference proteome</keyword>
<protein>
    <recommendedName>
        <fullName evidence="6">Reverse transcriptase domain-containing protein</fullName>
    </recommendedName>
</protein>
<dbReference type="Pfam" id="PF00023">
    <property type="entry name" value="Ank"/>
    <property type="match status" value="1"/>
</dbReference>
<sequence>MAGKLAYELGHWQFMLDLKNAFNMVFVLAAAEWVAAQLPDFLDYFIGTYVRTRPRLLFQHVDGSTRIIMSQRKFKQGDPAAPMLFCGAIAQCLKRFDEAAAAQRARRRMGAYMDDANVRTGACTLTQDDIQAVAQLKQHFAEVGLELNLTKSRALPGRGHVVTDHERQLLQQLGVQLVGDTDENQNRGAVLLGVPVGHSSFVDAWLRREAGAAAAAQAAPAAAAAAAHGAPTPAAAAAAAAAAAPASEAAAAAAAHVEADLQQLPQGTQRTQALARFRSQRHMHSIGMAFLNEPMYSTTASFDGLSWQVAVKRAIGVEEQTTGCKLCGKSPGGTLHARLCQAPRVKAHDTIVHNSVKRATQRILRQYLKTGLVDEDYTPFLGSAGPPGSRRMDIVLPADAFPVTGYDDPTRHLPLMVDVTCFEAQAVSDKQNAPLNDLREHVRGLASTASDLRAPVSCVNNATLISRPCVVFNEVDRFRSTTAQDYEDDPGPGTYTVTAASGGTSVKLRPHLLRQQQQNDDGNEPPQEWGTYGYGCSLDEHVLYGACLDGKCLQRHAAERLNQARCRRHRAHAGAGSSSGASVGSASALVASALSAPGGLTHSNSSYTTAKNTSSVSGGASTISSGSAAAGGGSSTLSGCGGSRGGTNGSRGQHQTALHMAIYYGDLEQVHALCERHGASLHATDARGWTPLHAAARRGAAAIVRRLLRNAAHPHVAPSGYVAQRAAPAIDARDARGRTPLLLACEGGHEGAARALLECGADVTAADDAGRTPLRVTPMERMGLYAAVRTAADAAAARAQLRAVERRRAELRLQFKLKQQAQQEELRQQQQQRQLQQEAALLAS</sequence>
<dbReference type="PANTHER" id="PTHR24171">
    <property type="entry name" value="ANKYRIN REPEAT DOMAIN-CONTAINING PROTEIN 39-RELATED"/>
    <property type="match status" value="1"/>
</dbReference>
<feature type="compositionally biased region" description="Low complexity" evidence="5">
    <location>
        <begin position="613"/>
        <end position="628"/>
    </location>
</feature>
<dbReference type="Pfam" id="PF12796">
    <property type="entry name" value="Ank_2"/>
    <property type="match status" value="1"/>
</dbReference>
<feature type="compositionally biased region" description="Gly residues" evidence="5">
    <location>
        <begin position="634"/>
        <end position="649"/>
    </location>
</feature>
<feature type="coiled-coil region" evidence="4">
    <location>
        <begin position="794"/>
        <end position="839"/>
    </location>
</feature>
<feature type="domain" description="Reverse transcriptase" evidence="6">
    <location>
        <begin position="1"/>
        <end position="177"/>
    </location>
</feature>
<dbReference type="PROSITE" id="PS50297">
    <property type="entry name" value="ANK_REP_REGION"/>
    <property type="match status" value="2"/>
</dbReference>
<feature type="repeat" description="ANK" evidence="3">
    <location>
        <begin position="687"/>
        <end position="719"/>
    </location>
</feature>
<evidence type="ECO:0000256" key="2">
    <source>
        <dbReference type="ARBA" id="ARBA00023043"/>
    </source>
</evidence>
<feature type="repeat" description="ANK" evidence="3">
    <location>
        <begin position="736"/>
        <end position="768"/>
    </location>
</feature>
<dbReference type="Gene3D" id="1.25.40.20">
    <property type="entry name" value="Ankyrin repeat-containing domain"/>
    <property type="match status" value="1"/>
</dbReference>
<dbReference type="EMBL" id="JAFCMP010000133">
    <property type="protein sequence ID" value="KAG5185423.1"/>
    <property type="molecule type" value="Genomic_DNA"/>
</dbReference>
<dbReference type="PRINTS" id="PR01415">
    <property type="entry name" value="ANKYRIN"/>
</dbReference>
<evidence type="ECO:0000256" key="5">
    <source>
        <dbReference type="SAM" id="MobiDB-lite"/>
    </source>
</evidence>
<proteinExistence type="predicted"/>
<dbReference type="PROSITE" id="PS50088">
    <property type="entry name" value="ANK_REPEAT"/>
    <property type="match status" value="3"/>
</dbReference>
<dbReference type="SUPFAM" id="SSF48403">
    <property type="entry name" value="Ankyrin repeat"/>
    <property type="match status" value="1"/>
</dbReference>
<organism evidence="7 8">
    <name type="scientific">Tribonema minus</name>
    <dbReference type="NCBI Taxonomy" id="303371"/>
    <lineage>
        <taxon>Eukaryota</taxon>
        <taxon>Sar</taxon>
        <taxon>Stramenopiles</taxon>
        <taxon>Ochrophyta</taxon>
        <taxon>PX clade</taxon>
        <taxon>Xanthophyceae</taxon>
        <taxon>Tribonematales</taxon>
        <taxon>Tribonemataceae</taxon>
        <taxon>Tribonema</taxon>
    </lineage>
</organism>
<keyword evidence="1" id="KW-0677">Repeat</keyword>
<dbReference type="InterPro" id="IPR002110">
    <property type="entry name" value="Ankyrin_rpt"/>
</dbReference>
<dbReference type="InterPro" id="IPR036770">
    <property type="entry name" value="Ankyrin_rpt-contain_sf"/>
</dbReference>
<dbReference type="InterPro" id="IPR000477">
    <property type="entry name" value="RT_dom"/>
</dbReference>
<comment type="caution">
    <text evidence="7">The sequence shown here is derived from an EMBL/GenBank/DDBJ whole genome shotgun (WGS) entry which is preliminary data.</text>
</comment>
<keyword evidence="2 3" id="KW-0040">ANK repeat</keyword>
<evidence type="ECO:0000256" key="1">
    <source>
        <dbReference type="ARBA" id="ARBA00022737"/>
    </source>
</evidence>
<evidence type="ECO:0000313" key="8">
    <source>
        <dbReference type="Proteomes" id="UP000664859"/>
    </source>
</evidence>
<dbReference type="PROSITE" id="PS50878">
    <property type="entry name" value="RT_POL"/>
    <property type="match status" value="1"/>
</dbReference>
<dbReference type="Proteomes" id="UP000664859">
    <property type="component" value="Unassembled WGS sequence"/>
</dbReference>